<reference evidence="2 3" key="1">
    <citation type="submission" date="2018-09" db="EMBL/GenBank/DDBJ databases">
        <title>A high-quality reference genome of wild soybean provides a powerful tool to mine soybean genomes.</title>
        <authorList>
            <person name="Xie M."/>
            <person name="Chung C.Y.L."/>
            <person name="Li M.-W."/>
            <person name="Wong F.-L."/>
            <person name="Chan T.-F."/>
            <person name="Lam H.-M."/>
        </authorList>
    </citation>
    <scope>NUCLEOTIDE SEQUENCE [LARGE SCALE GENOMIC DNA]</scope>
    <source>
        <strain evidence="3">cv. W05</strain>
        <tissue evidence="2">Hypocotyl of etiolated seedlings</tissue>
    </source>
</reference>
<evidence type="ECO:0000313" key="3">
    <source>
        <dbReference type="Proteomes" id="UP000289340"/>
    </source>
</evidence>
<keyword evidence="3" id="KW-1185">Reference proteome</keyword>
<organism evidence="2 3">
    <name type="scientific">Glycine soja</name>
    <name type="common">Wild soybean</name>
    <dbReference type="NCBI Taxonomy" id="3848"/>
    <lineage>
        <taxon>Eukaryota</taxon>
        <taxon>Viridiplantae</taxon>
        <taxon>Streptophyta</taxon>
        <taxon>Embryophyta</taxon>
        <taxon>Tracheophyta</taxon>
        <taxon>Spermatophyta</taxon>
        <taxon>Magnoliopsida</taxon>
        <taxon>eudicotyledons</taxon>
        <taxon>Gunneridae</taxon>
        <taxon>Pentapetalae</taxon>
        <taxon>rosids</taxon>
        <taxon>fabids</taxon>
        <taxon>Fabales</taxon>
        <taxon>Fabaceae</taxon>
        <taxon>Papilionoideae</taxon>
        <taxon>50 kb inversion clade</taxon>
        <taxon>NPAAA clade</taxon>
        <taxon>indigoferoid/millettioid clade</taxon>
        <taxon>Phaseoleae</taxon>
        <taxon>Glycine</taxon>
        <taxon>Glycine subgen. Soja</taxon>
    </lineage>
</organism>
<dbReference type="AlphaFoldDB" id="A0A445JFE6"/>
<dbReference type="EMBL" id="QZWG01000008">
    <property type="protein sequence ID" value="RZB97163.1"/>
    <property type="molecule type" value="Genomic_DNA"/>
</dbReference>
<accession>A0A445JFE6</accession>
<protein>
    <submittedName>
        <fullName evidence="2">Uncharacterized protein</fullName>
    </submittedName>
</protein>
<keyword evidence="1" id="KW-0472">Membrane</keyword>
<keyword evidence="1" id="KW-0812">Transmembrane</keyword>
<keyword evidence="1" id="KW-1133">Transmembrane helix</keyword>
<feature type="transmembrane region" description="Helical" evidence="1">
    <location>
        <begin position="30"/>
        <end position="49"/>
    </location>
</feature>
<evidence type="ECO:0000313" key="2">
    <source>
        <dbReference type="EMBL" id="RZB97163.1"/>
    </source>
</evidence>
<proteinExistence type="predicted"/>
<evidence type="ECO:0000256" key="1">
    <source>
        <dbReference type="SAM" id="Phobius"/>
    </source>
</evidence>
<dbReference type="Proteomes" id="UP000289340">
    <property type="component" value="Chromosome 8"/>
</dbReference>
<sequence length="57" mass="6738">MTTDVQWITMATHAATIGYTCAKINDFKSLSSLSLFLFYGFFFHFSLWWQRQRCMST</sequence>
<gene>
    <name evidence="2" type="ORF">D0Y65_020712</name>
</gene>
<name>A0A445JFE6_GLYSO</name>
<comment type="caution">
    <text evidence="2">The sequence shown here is derived from an EMBL/GenBank/DDBJ whole genome shotgun (WGS) entry which is preliminary data.</text>
</comment>